<reference evidence="1 2" key="1">
    <citation type="journal article" date="2024" name="G3 (Bethesda)">
        <title>Genome assembly of Hibiscus sabdariffa L. provides insights into metabolisms of medicinal natural products.</title>
        <authorList>
            <person name="Kim T."/>
        </authorList>
    </citation>
    <scope>NUCLEOTIDE SEQUENCE [LARGE SCALE GENOMIC DNA]</scope>
    <source>
        <strain evidence="1">TK-2024</strain>
        <tissue evidence="1">Old leaves</tissue>
    </source>
</reference>
<evidence type="ECO:0000313" key="1">
    <source>
        <dbReference type="EMBL" id="KAK8521394.1"/>
    </source>
</evidence>
<evidence type="ECO:0000313" key="2">
    <source>
        <dbReference type="Proteomes" id="UP001472677"/>
    </source>
</evidence>
<dbReference type="Proteomes" id="UP001472677">
    <property type="component" value="Unassembled WGS sequence"/>
</dbReference>
<evidence type="ECO:0008006" key="3">
    <source>
        <dbReference type="Google" id="ProtNLM"/>
    </source>
</evidence>
<name>A0ABR2CPE7_9ROSI</name>
<protein>
    <recommendedName>
        <fullName evidence="3">Reverse transcriptase zinc-binding domain-containing protein</fullName>
    </recommendedName>
</protein>
<dbReference type="EMBL" id="JBBPBM010000048">
    <property type="protein sequence ID" value="KAK8521394.1"/>
    <property type="molecule type" value="Genomic_DNA"/>
</dbReference>
<sequence>MVTAARDWDWSRLSLVLSDHILSHIAAFPPPNMRFGRDLPGWRWEQDRRFSTKYAYASLVVEASNDSETVDHVLYKCSVAKRVWQGVIAPDKLQGFYAMPFLVWFDRNIRDGGTFTYARENWASRFSVICWLLWKCRCSSLFDENFVGEADLVSVSRQLSINYATAFSSSHIGVGVERAIGYSWREVRNQMLMATNEKEKKSEKAMHAAMI</sequence>
<proteinExistence type="predicted"/>
<comment type="caution">
    <text evidence="1">The sequence shown here is derived from an EMBL/GenBank/DDBJ whole genome shotgun (WGS) entry which is preliminary data.</text>
</comment>
<accession>A0ABR2CPE7</accession>
<organism evidence="1 2">
    <name type="scientific">Hibiscus sabdariffa</name>
    <name type="common">roselle</name>
    <dbReference type="NCBI Taxonomy" id="183260"/>
    <lineage>
        <taxon>Eukaryota</taxon>
        <taxon>Viridiplantae</taxon>
        <taxon>Streptophyta</taxon>
        <taxon>Embryophyta</taxon>
        <taxon>Tracheophyta</taxon>
        <taxon>Spermatophyta</taxon>
        <taxon>Magnoliopsida</taxon>
        <taxon>eudicotyledons</taxon>
        <taxon>Gunneridae</taxon>
        <taxon>Pentapetalae</taxon>
        <taxon>rosids</taxon>
        <taxon>malvids</taxon>
        <taxon>Malvales</taxon>
        <taxon>Malvaceae</taxon>
        <taxon>Malvoideae</taxon>
        <taxon>Hibiscus</taxon>
    </lineage>
</organism>
<gene>
    <name evidence="1" type="ORF">V6N12_005301</name>
</gene>
<keyword evidence="2" id="KW-1185">Reference proteome</keyword>